<evidence type="ECO:0000256" key="12">
    <source>
        <dbReference type="ARBA" id="ARBA00022932"/>
    </source>
</evidence>
<keyword evidence="9 20" id="KW-0378">Hydrolase</keyword>
<dbReference type="NCBIfam" id="TIGR00573">
    <property type="entry name" value="dnaq"/>
    <property type="match status" value="1"/>
</dbReference>
<name>A0A1E7QJS9_WOLPI</name>
<keyword evidence="4 20" id="KW-0808">Transferase</keyword>
<dbReference type="SUPFAM" id="SSF53098">
    <property type="entry name" value="Ribonuclease H-like"/>
    <property type="match status" value="1"/>
</dbReference>
<evidence type="ECO:0000256" key="2">
    <source>
        <dbReference type="ARBA" id="ARBA00012417"/>
    </source>
</evidence>
<keyword evidence="10 20" id="KW-0269">Exonuclease</keyword>
<dbReference type="AlphaFoldDB" id="A0A1E7QJS9"/>
<dbReference type="PANTHER" id="PTHR30231:SF41">
    <property type="entry name" value="DNA POLYMERASE III SUBUNIT EPSILON"/>
    <property type="match status" value="1"/>
</dbReference>
<evidence type="ECO:0000256" key="14">
    <source>
        <dbReference type="ARBA" id="ARBA00025483"/>
    </source>
</evidence>
<dbReference type="GO" id="GO:0003677">
    <property type="term" value="F:DNA binding"/>
    <property type="evidence" value="ECO:0007669"/>
    <property type="project" value="InterPro"/>
</dbReference>
<proteinExistence type="predicted"/>
<protein>
    <recommendedName>
        <fullName evidence="3 20">DNA polymerase III subunit epsilon</fullName>
        <ecNumber evidence="2 20">2.7.7.7</ecNumber>
    </recommendedName>
</protein>
<feature type="binding site" evidence="18">
    <location>
        <position position="156"/>
    </location>
    <ligand>
        <name>substrate</name>
    </ligand>
</feature>
<evidence type="ECO:0000256" key="16">
    <source>
        <dbReference type="ARBA" id="ARBA00049244"/>
    </source>
</evidence>
<dbReference type="RefSeq" id="WP_070065054.1">
    <property type="nucleotide sequence ID" value="NZ_MJMG01000006.1"/>
</dbReference>
<evidence type="ECO:0000256" key="4">
    <source>
        <dbReference type="ARBA" id="ARBA00022679"/>
    </source>
</evidence>
<comment type="cofactor">
    <cofactor evidence="1 20">
        <name>Mn(2+)</name>
        <dbReference type="ChEBI" id="CHEBI:29035"/>
    </cofactor>
</comment>
<sequence>MMREIVLDTETTGLDITVGHRIIEIGCVELINRMPTGNAFHRYINPERDIPYHSFKVHGISEEFIQGKPLFADIVSELLDFISDDILVIHNAAFDIKFLNMEFSKLNCKPISVDRVIDTLPLARKKFAGSPASLNALCKRFDISLDNRELHGALIDAQLLAKVYVELTGGLQIFLFDDINNSNNDSVLTKHKAYNLTQRKYFPSDNEIDAHKKLLKQIKSPLWKNYL</sequence>
<dbReference type="EC" id="2.7.7.7" evidence="2 20"/>
<dbReference type="Pfam" id="PF00929">
    <property type="entry name" value="RNase_T"/>
    <property type="match status" value="1"/>
</dbReference>
<dbReference type="PANTHER" id="PTHR30231">
    <property type="entry name" value="DNA POLYMERASE III SUBUNIT EPSILON"/>
    <property type="match status" value="1"/>
</dbReference>
<dbReference type="InterPro" id="IPR006309">
    <property type="entry name" value="DnaQ_proteo"/>
</dbReference>
<evidence type="ECO:0000256" key="10">
    <source>
        <dbReference type="ARBA" id="ARBA00022839"/>
    </source>
</evidence>
<evidence type="ECO:0000256" key="7">
    <source>
        <dbReference type="ARBA" id="ARBA00022722"/>
    </source>
</evidence>
<dbReference type="GO" id="GO:0045004">
    <property type="term" value="P:DNA replication proofreading"/>
    <property type="evidence" value="ECO:0007669"/>
    <property type="project" value="TreeGrafter"/>
</dbReference>
<dbReference type="InterPro" id="IPR012337">
    <property type="entry name" value="RNaseH-like_sf"/>
</dbReference>
<keyword evidence="5 20" id="KW-0548">Nucleotidyltransferase</keyword>
<dbReference type="Proteomes" id="UP000175679">
    <property type="component" value="Unassembled WGS sequence"/>
</dbReference>
<keyword evidence="8 19" id="KW-0479">Metal-binding</keyword>
<keyword evidence="7 20" id="KW-0540">Nuclease</keyword>
<keyword evidence="23" id="KW-1185">Reference proteome</keyword>
<dbReference type="FunFam" id="3.30.420.10:FF:000012">
    <property type="entry name" value="DNA polymerase III subunit epsilon"/>
    <property type="match status" value="1"/>
</dbReference>
<dbReference type="GO" id="GO:0003887">
    <property type="term" value="F:DNA-directed DNA polymerase activity"/>
    <property type="evidence" value="ECO:0007669"/>
    <property type="project" value="UniProtKB-KW"/>
</dbReference>
<dbReference type="InterPro" id="IPR013520">
    <property type="entry name" value="Ribonucl_H"/>
</dbReference>
<dbReference type="NCBIfam" id="NF004316">
    <property type="entry name" value="PRK05711.1"/>
    <property type="match status" value="1"/>
</dbReference>
<reference evidence="22 23" key="1">
    <citation type="submission" date="2016-09" db="EMBL/GenBank/DDBJ databases">
        <title>Genomic evidence for plant-parasitic nematodes as the earliest Wolbachia hosts.</title>
        <authorList>
            <person name="Brown A.M."/>
            <person name="Wasala S.K."/>
            <person name="Howe D.K."/>
            <person name="Peetz A.B."/>
            <person name="Zasada I.A."/>
            <person name="Denver D.R."/>
        </authorList>
    </citation>
    <scope>NUCLEOTIDE SEQUENCE [LARGE SCALE GENOMIC DNA]</scope>
    <source>
        <strain evidence="23">wPpe</strain>
    </source>
</reference>
<evidence type="ECO:0000256" key="9">
    <source>
        <dbReference type="ARBA" id="ARBA00022801"/>
    </source>
</evidence>
<evidence type="ECO:0000256" key="6">
    <source>
        <dbReference type="ARBA" id="ARBA00022705"/>
    </source>
</evidence>
<dbReference type="Gene3D" id="3.30.420.10">
    <property type="entry name" value="Ribonuclease H-like superfamily/Ribonuclease H"/>
    <property type="match status" value="1"/>
</dbReference>
<keyword evidence="12 20" id="KW-0239">DNA-directed DNA polymerase</keyword>
<dbReference type="CDD" id="cd06131">
    <property type="entry name" value="DNA_pol_III_epsilon_Ecoli_like"/>
    <property type="match status" value="1"/>
</dbReference>
<comment type="subunit">
    <text evidence="15 20">DNA polymerase III contains a core (composed of alpha, epsilon and theta chains) that associates with a tau subunit. This core dimerizes to form the POLIII' complex. PolIII' associates with the gamma complex (composed of gamma, delta, delta', psi and chi chains) and with the beta chain to form the complete DNA polymerase III complex.</text>
</comment>
<comment type="catalytic activity">
    <reaction evidence="16 20">
        <text>DNA(n) + a 2'-deoxyribonucleoside 5'-triphosphate = DNA(n+1) + diphosphate</text>
        <dbReference type="Rhea" id="RHEA:22508"/>
        <dbReference type="Rhea" id="RHEA-COMP:17339"/>
        <dbReference type="Rhea" id="RHEA-COMP:17340"/>
        <dbReference type="ChEBI" id="CHEBI:33019"/>
        <dbReference type="ChEBI" id="CHEBI:61560"/>
        <dbReference type="ChEBI" id="CHEBI:173112"/>
        <dbReference type="EC" id="2.7.7.7"/>
    </reaction>
</comment>
<accession>A0A1E7QJS9</accession>
<organism evidence="22 23">
    <name type="scientific">Wolbachia pipientis</name>
    <dbReference type="NCBI Taxonomy" id="955"/>
    <lineage>
        <taxon>Bacteria</taxon>
        <taxon>Pseudomonadati</taxon>
        <taxon>Pseudomonadota</taxon>
        <taxon>Alphaproteobacteria</taxon>
        <taxon>Rickettsiales</taxon>
        <taxon>Anaplasmataceae</taxon>
        <taxon>Wolbachieae</taxon>
        <taxon>Wolbachia</taxon>
    </lineage>
</organism>
<gene>
    <name evidence="20" type="primary">dnaQ</name>
    <name evidence="22" type="ORF">BIY23_02610</name>
</gene>
<dbReference type="GO" id="GO:0005829">
    <property type="term" value="C:cytosol"/>
    <property type="evidence" value="ECO:0007669"/>
    <property type="project" value="TreeGrafter"/>
</dbReference>
<evidence type="ECO:0000256" key="17">
    <source>
        <dbReference type="PIRSR" id="PIRSR606309-1"/>
    </source>
</evidence>
<evidence type="ECO:0000259" key="21">
    <source>
        <dbReference type="SMART" id="SM00479"/>
    </source>
</evidence>
<evidence type="ECO:0000256" key="20">
    <source>
        <dbReference type="RuleBase" id="RU364087"/>
    </source>
</evidence>
<dbReference type="NCBIfam" id="TIGR01406">
    <property type="entry name" value="dnaQ_proteo"/>
    <property type="match status" value="1"/>
</dbReference>
<dbReference type="EMBL" id="MJMG01000006">
    <property type="protein sequence ID" value="OEY86725.1"/>
    <property type="molecule type" value="Genomic_DNA"/>
</dbReference>
<feature type="binding site" evidence="18">
    <location>
        <position position="10"/>
    </location>
    <ligand>
        <name>substrate</name>
    </ligand>
</feature>
<feature type="active site" description="Proton acceptor" evidence="17">
    <location>
        <position position="151"/>
    </location>
</feature>
<dbReference type="GO" id="GO:0008408">
    <property type="term" value="F:3'-5' exonuclease activity"/>
    <property type="evidence" value="ECO:0007669"/>
    <property type="project" value="TreeGrafter"/>
</dbReference>
<dbReference type="GO" id="GO:0046872">
    <property type="term" value="F:metal ion binding"/>
    <property type="evidence" value="ECO:0007669"/>
    <property type="project" value="UniProtKB-KW"/>
</dbReference>
<comment type="caution">
    <text evidence="22">The sequence shown here is derived from an EMBL/GenBank/DDBJ whole genome shotgun (WGS) entry which is preliminary data.</text>
</comment>
<feature type="binding site" evidence="18">
    <location>
        <position position="58"/>
    </location>
    <ligand>
        <name>substrate</name>
    </ligand>
</feature>
<evidence type="ECO:0000256" key="3">
    <source>
        <dbReference type="ARBA" id="ARBA00020352"/>
    </source>
</evidence>
<evidence type="ECO:0000256" key="8">
    <source>
        <dbReference type="ARBA" id="ARBA00022723"/>
    </source>
</evidence>
<feature type="binding site" evidence="19">
    <location>
        <position position="8"/>
    </location>
    <ligand>
        <name>a divalent metal cation</name>
        <dbReference type="ChEBI" id="CHEBI:60240"/>
        <label>1</label>
        <note>catalytic</note>
    </ligand>
</feature>
<evidence type="ECO:0000256" key="1">
    <source>
        <dbReference type="ARBA" id="ARBA00001936"/>
    </source>
</evidence>
<evidence type="ECO:0000256" key="19">
    <source>
        <dbReference type="PIRSR" id="PIRSR606309-3"/>
    </source>
</evidence>
<keyword evidence="6 20" id="KW-0235">DNA replication</keyword>
<evidence type="ECO:0000256" key="11">
    <source>
        <dbReference type="ARBA" id="ARBA00022842"/>
    </source>
</evidence>
<evidence type="ECO:0000256" key="13">
    <source>
        <dbReference type="ARBA" id="ARBA00023211"/>
    </source>
</evidence>
<evidence type="ECO:0000256" key="15">
    <source>
        <dbReference type="ARBA" id="ARBA00026073"/>
    </source>
</evidence>
<keyword evidence="11 19" id="KW-0460">Magnesium</keyword>
<dbReference type="InterPro" id="IPR036397">
    <property type="entry name" value="RNaseH_sf"/>
</dbReference>
<keyword evidence="13 19" id="KW-0464">Manganese</keyword>
<feature type="binding site" evidence="19">
    <location>
        <position position="156"/>
    </location>
    <ligand>
        <name>a divalent metal cation</name>
        <dbReference type="ChEBI" id="CHEBI:60240"/>
        <label>1</label>
        <note>catalytic</note>
    </ligand>
</feature>
<evidence type="ECO:0000256" key="18">
    <source>
        <dbReference type="PIRSR" id="PIRSR606309-2"/>
    </source>
</evidence>
<feature type="binding site" evidence="18">
    <location>
        <position position="8"/>
    </location>
    <ligand>
        <name>substrate</name>
    </ligand>
</feature>
<dbReference type="InterPro" id="IPR006054">
    <property type="entry name" value="DnaQ"/>
</dbReference>
<dbReference type="SMART" id="SM00479">
    <property type="entry name" value="EXOIII"/>
    <property type="match status" value="1"/>
</dbReference>
<evidence type="ECO:0000256" key="5">
    <source>
        <dbReference type="ARBA" id="ARBA00022695"/>
    </source>
</evidence>
<evidence type="ECO:0000313" key="22">
    <source>
        <dbReference type="EMBL" id="OEY86725.1"/>
    </source>
</evidence>
<comment type="function">
    <text evidence="14 20">DNA polymerase III is a complex, multichain enzyme responsible for most of the replicative synthesis in bacteria. The epsilon subunit contain the editing function and is a proofreading 3'-5' exonuclease.</text>
</comment>
<comment type="cofactor">
    <cofactor evidence="19">
        <name>Mg(2+)</name>
        <dbReference type="ChEBI" id="CHEBI:18420"/>
    </cofactor>
    <cofactor evidence="19">
        <name>Mn(2+)</name>
        <dbReference type="ChEBI" id="CHEBI:29035"/>
    </cofactor>
    <text evidence="19">Binds 2 divalent metal cations. Magnesium or manganese.</text>
</comment>
<feature type="binding site" evidence="19">
    <location>
        <position position="10"/>
    </location>
    <ligand>
        <name>a divalent metal cation</name>
        <dbReference type="ChEBI" id="CHEBI:60240"/>
        <label>1</label>
        <note>catalytic</note>
    </ligand>
</feature>
<dbReference type="OrthoDB" id="9804290at2"/>
<evidence type="ECO:0000313" key="23">
    <source>
        <dbReference type="Proteomes" id="UP000175679"/>
    </source>
</evidence>
<feature type="domain" description="Exonuclease" evidence="21">
    <location>
        <begin position="3"/>
        <end position="173"/>
    </location>
</feature>